<evidence type="ECO:0000313" key="4">
    <source>
        <dbReference type="EMBL" id="CUS24794.1"/>
    </source>
</evidence>
<dbReference type="AlphaFoldDB" id="A0A0P1KXY9"/>
<proteinExistence type="inferred from homology"/>
<dbReference type="Pfam" id="PF00856">
    <property type="entry name" value="SET"/>
    <property type="match status" value="1"/>
</dbReference>
<dbReference type="EMBL" id="LN890533">
    <property type="protein sequence ID" value="CUS24794.1"/>
    <property type="molecule type" value="Genomic_DNA"/>
</dbReference>
<reference evidence="5" key="1">
    <citation type="submission" date="2015-10" db="EMBL/GenBank/DDBJ databases">
        <authorList>
            <person name="Devillers H."/>
        </authorList>
    </citation>
    <scope>NUCLEOTIDE SEQUENCE [LARGE SCALE GENOMIC DNA]</scope>
</reference>
<dbReference type="FunFam" id="3.90.1410.10:FF:000007">
    <property type="entry name" value="Ribosomal lysine N-methyltransferase 4"/>
    <property type="match status" value="1"/>
</dbReference>
<dbReference type="InterPro" id="IPR011383">
    <property type="entry name" value="N-lys_methylase_SETD6"/>
</dbReference>
<feature type="domain" description="SET" evidence="3">
    <location>
        <begin position="27"/>
        <end position="272"/>
    </location>
</feature>
<feature type="compositionally biased region" description="Acidic residues" evidence="2">
    <location>
        <begin position="197"/>
        <end position="213"/>
    </location>
</feature>
<organism evidence="4 5">
    <name type="scientific">Lachancea quebecensis</name>
    <dbReference type="NCBI Taxonomy" id="1654605"/>
    <lineage>
        <taxon>Eukaryota</taxon>
        <taxon>Fungi</taxon>
        <taxon>Dikarya</taxon>
        <taxon>Ascomycota</taxon>
        <taxon>Saccharomycotina</taxon>
        <taxon>Saccharomycetes</taxon>
        <taxon>Saccharomycetales</taxon>
        <taxon>Saccharomycetaceae</taxon>
        <taxon>Lachancea</taxon>
    </lineage>
</organism>
<keyword evidence="1" id="KW-0949">S-adenosyl-L-methionine</keyword>
<comment type="function">
    <text evidence="1">S-adenosyl-L-methionine-dependent protein-lysine N-methyltransferase that monomethylates 60S ribosomal protein L42.</text>
</comment>
<dbReference type="PIRSF" id="PIRSF011771">
    <property type="entry name" value="RMS1_SET"/>
    <property type="match status" value="1"/>
</dbReference>
<evidence type="ECO:0000313" key="5">
    <source>
        <dbReference type="Proteomes" id="UP000236544"/>
    </source>
</evidence>
<dbReference type="Gene3D" id="3.90.1410.10">
    <property type="entry name" value="set domain protein methyltransferase, domain 1"/>
    <property type="match status" value="1"/>
</dbReference>
<dbReference type="PROSITE" id="PS50280">
    <property type="entry name" value="SET"/>
    <property type="match status" value="1"/>
</dbReference>
<evidence type="ECO:0000256" key="2">
    <source>
        <dbReference type="SAM" id="MobiDB-lite"/>
    </source>
</evidence>
<name>A0A0P1KXY9_9SACH</name>
<dbReference type="GO" id="GO:0005634">
    <property type="term" value="C:nucleus"/>
    <property type="evidence" value="ECO:0007669"/>
    <property type="project" value="UniProtKB-SubCell"/>
</dbReference>
<dbReference type="InterPro" id="IPR046341">
    <property type="entry name" value="SET_dom_sf"/>
</dbReference>
<comment type="similarity">
    <text evidence="1">Belongs to the class V-like SAM-binding methyltransferase superfamily. Histone-lysine methyltransferase family. SETD6 subfamily.</text>
</comment>
<dbReference type="InterPro" id="IPR001214">
    <property type="entry name" value="SET_dom"/>
</dbReference>
<protein>
    <recommendedName>
        <fullName evidence="1">Ribosomal lysine N-methyltransferase 4</fullName>
        <ecNumber evidence="1">2.1.1.-</ecNumber>
    </recommendedName>
</protein>
<dbReference type="GO" id="GO:0016279">
    <property type="term" value="F:protein-lysine N-methyltransferase activity"/>
    <property type="evidence" value="ECO:0007669"/>
    <property type="project" value="UniProtKB-UniRule"/>
</dbReference>
<accession>A0A0P1KXY9</accession>
<dbReference type="InterPro" id="IPR050600">
    <property type="entry name" value="SETD3_SETD6_MTase"/>
</dbReference>
<dbReference type="EC" id="2.1.1.-" evidence="1"/>
<sequence length="500" mass="57698">MDASEFDIQTNNFFQWASKDAKLWISDKVKLVGTRDGDQGRYMVASQDISKGEKLFEVPRGSALNVATFSLSTRDKKVYNKLTTEVGHWEGLIIAILYEFKVMNRNSQWWPYFEVLPEPARLNSLMYWTDEELEHLKPSGVCERVDREGAEEMYARVTKYIEDLEITELANITWDEFMHVASIIMAYSFDMERPDYEDSDEEIEEEDEEEDEEGGKNTVWKDGYFKSMVPMADMLNSDTQKCNANLTYSSEALIMVAVADIPNGEQIYNNYGDYSNSELLRRYGYVEWSGSKFDCGEMPLDTLLKAIGVCLEAPRELVDKLVEILSHDSDIVEDILEGEPLVMESYDCFLDGQILPECATLVQILTIALQLPEIQQYDEKMLSGYLQRIIKRVIKTVNSEKITKKCLQVWKTASDARLQDYPSHSFREPSPDHVALTGDSLRRRMAECVLQSEVQSLQNCFSSLEQNSKIIEDQQLLDMVLKRKQTEEKGRQKQQKRLKK</sequence>
<evidence type="ECO:0000259" key="3">
    <source>
        <dbReference type="PROSITE" id="PS50280"/>
    </source>
</evidence>
<feature type="region of interest" description="Disordered" evidence="2">
    <location>
        <begin position="195"/>
        <end position="217"/>
    </location>
</feature>
<gene>
    <name evidence="4" type="ORF">LAQU0_S19e01772g</name>
</gene>
<evidence type="ECO:0000256" key="1">
    <source>
        <dbReference type="PIRNR" id="PIRNR011771"/>
    </source>
</evidence>
<keyword evidence="5" id="KW-1185">Reference proteome</keyword>
<dbReference type="SUPFAM" id="SSF82199">
    <property type="entry name" value="SET domain"/>
    <property type="match status" value="1"/>
</dbReference>
<keyword evidence="1" id="KW-0808">Transferase</keyword>
<keyword evidence="1" id="KW-0489">Methyltransferase</keyword>
<keyword evidence="1" id="KW-0539">Nucleus</keyword>
<dbReference type="Proteomes" id="UP000236544">
    <property type="component" value="Unassembled WGS sequence"/>
</dbReference>
<comment type="subcellular location">
    <subcellularLocation>
        <location evidence="1">Nucleus</location>
    </subcellularLocation>
</comment>
<dbReference type="PANTHER" id="PTHR13271">
    <property type="entry name" value="UNCHARACTERIZED PUTATIVE METHYLTRANSFERASE"/>
    <property type="match status" value="1"/>
</dbReference>
<dbReference type="PANTHER" id="PTHR13271:SF34">
    <property type="entry name" value="N-LYSINE METHYLTRANSFERASE SETD6"/>
    <property type="match status" value="1"/>
</dbReference>
<dbReference type="GO" id="GO:0032259">
    <property type="term" value="P:methylation"/>
    <property type="evidence" value="ECO:0007669"/>
    <property type="project" value="UniProtKB-KW"/>
</dbReference>
<dbReference type="OrthoDB" id="341421at2759"/>